<dbReference type="InterPro" id="IPR002491">
    <property type="entry name" value="ABC_transptr_periplasmic_BD"/>
</dbReference>
<proteinExistence type="inferred from homology"/>
<keyword evidence="4" id="KW-1185">Reference proteome</keyword>
<name>A0A895XKQ3_9ACTN</name>
<reference evidence="3" key="1">
    <citation type="submission" date="2021-02" db="EMBL/GenBank/DDBJ databases">
        <title>Natronoglycomyces albus gen. nov., sp. nov, a haloalkaliphilic actinobacterium from a soda solonchak soil.</title>
        <authorList>
            <person name="Sorokin D.Y."/>
            <person name="Khijniak T.V."/>
            <person name="Zakharycheva A.P."/>
            <person name="Boueva O.V."/>
            <person name="Ariskina E.V."/>
            <person name="Hahnke R.L."/>
            <person name="Bunk B."/>
            <person name="Sproer C."/>
            <person name="Schumann P."/>
            <person name="Evtushenko L.I."/>
            <person name="Kublanov I.V."/>
        </authorList>
    </citation>
    <scope>NUCLEOTIDE SEQUENCE</scope>
    <source>
        <strain evidence="3">DSM 106290</strain>
    </source>
</reference>
<dbReference type="PANTHER" id="PTHR30535">
    <property type="entry name" value="VITAMIN B12-BINDING PROTEIN"/>
    <property type="match status" value="1"/>
</dbReference>
<dbReference type="PROSITE" id="PS50983">
    <property type="entry name" value="FE_B12_PBP"/>
    <property type="match status" value="1"/>
</dbReference>
<feature type="domain" description="Fe/B12 periplasmic-binding" evidence="2">
    <location>
        <begin position="80"/>
        <end position="337"/>
    </location>
</feature>
<protein>
    <submittedName>
        <fullName evidence="3">ABC transporter substrate-binding protein</fullName>
    </submittedName>
</protein>
<dbReference type="SUPFAM" id="SSF53807">
    <property type="entry name" value="Helical backbone' metal receptor"/>
    <property type="match status" value="1"/>
</dbReference>
<evidence type="ECO:0000313" key="4">
    <source>
        <dbReference type="Proteomes" id="UP000662939"/>
    </source>
</evidence>
<evidence type="ECO:0000256" key="1">
    <source>
        <dbReference type="ARBA" id="ARBA00008814"/>
    </source>
</evidence>
<dbReference type="InterPro" id="IPR050902">
    <property type="entry name" value="ABC_Transporter_SBP"/>
</dbReference>
<dbReference type="PANTHER" id="PTHR30535:SF4">
    <property type="entry name" value="HEMIN-BINDING PERIPLASMIC PROTEIN HMUT"/>
    <property type="match status" value="1"/>
</dbReference>
<sequence>MSRRLRRRSLLLGVPAATGLAVGGLWWGLRDTPDPTSAATVDNDAVPTAVEPIETTATPELPVTVTDATGQEITITDISRIVPLSGAISEIVFTLGLGDRIVARDVTATFDQAADLPLISHGHDVSVEGVLSTQPTLILTEPASADDATLDQLRAAGATIATFDSVTDLAGINPRIDAIATALGVPQAGYDLIEHTDQRISSAAATTGEGPPLRVAFLYLRGSASVYFLGGTNSGASDIIEAAGGIDAGKEAGLEGDFVPLTPEAMAAAQPDAFLTMTKGLDSVGGVDGLLQLAGVAQTPAGQNRRVAAIADGVLLNYGPRTADVITSLSAQIHGSVQ</sequence>
<dbReference type="AlphaFoldDB" id="A0A895XKQ3"/>
<dbReference type="EMBL" id="CP070496">
    <property type="protein sequence ID" value="QSB04143.1"/>
    <property type="molecule type" value="Genomic_DNA"/>
</dbReference>
<dbReference type="PROSITE" id="PS51318">
    <property type="entry name" value="TAT"/>
    <property type="match status" value="1"/>
</dbReference>
<dbReference type="KEGG" id="nav:JQS30_09990"/>
<dbReference type="InterPro" id="IPR006311">
    <property type="entry name" value="TAT_signal"/>
</dbReference>
<evidence type="ECO:0000313" key="3">
    <source>
        <dbReference type="EMBL" id="QSB04143.1"/>
    </source>
</evidence>
<dbReference type="Proteomes" id="UP000662939">
    <property type="component" value="Chromosome"/>
</dbReference>
<dbReference type="RefSeq" id="WP_213170142.1">
    <property type="nucleotide sequence ID" value="NZ_CP070496.1"/>
</dbReference>
<organism evidence="3 4">
    <name type="scientific">Natronoglycomyces albus</name>
    <dbReference type="NCBI Taxonomy" id="2811108"/>
    <lineage>
        <taxon>Bacteria</taxon>
        <taxon>Bacillati</taxon>
        <taxon>Actinomycetota</taxon>
        <taxon>Actinomycetes</taxon>
        <taxon>Glycomycetales</taxon>
        <taxon>Glycomycetaceae</taxon>
        <taxon>Natronoglycomyces</taxon>
    </lineage>
</organism>
<comment type="similarity">
    <text evidence="1">Belongs to the bacterial solute-binding protein 8 family.</text>
</comment>
<dbReference type="Pfam" id="PF01497">
    <property type="entry name" value="Peripla_BP_2"/>
    <property type="match status" value="1"/>
</dbReference>
<evidence type="ECO:0000259" key="2">
    <source>
        <dbReference type="PROSITE" id="PS50983"/>
    </source>
</evidence>
<gene>
    <name evidence="3" type="ORF">JQS30_09990</name>
</gene>
<dbReference type="Gene3D" id="3.40.50.1980">
    <property type="entry name" value="Nitrogenase molybdenum iron protein domain"/>
    <property type="match status" value="2"/>
</dbReference>
<accession>A0A895XKQ3</accession>